<evidence type="ECO:0000256" key="1">
    <source>
        <dbReference type="ARBA" id="ARBA00022448"/>
    </source>
</evidence>
<dbReference type="Pfam" id="PF13458">
    <property type="entry name" value="Peripla_BP_6"/>
    <property type="match status" value="1"/>
</dbReference>
<feature type="domain" description="Leucine-binding protein" evidence="4">
    <location>
        <begin position="32"/>
        <end position="371"/>
    </location>
</feature>
<sequence length="392" mass="43385">MKRNRSKVGILLCLVLLLGAPLLAKGEVAKDTILIGSSAALGGPNAFLGTEFHKGAKLYFEEVNRKGGVYGRTIESIVLDDGYEPERTILNTRNLINEEKVDYLFGYIGTPTTVSILDMIENEKIPLFAAFTGAEQLRKPVKRYMINVRPSYYQETAGLVDHLLNDLGVERIACFYQDDAYGRAGYTGVKLALEKYGLTLYGEGTYERNTVAITKGLEQIRKSSPDAVIVVGQYTASAAFIEAAKKTEIRNIYFLNISFVASDKLNALLGEDAEGAICSQVVPDLANEQNPLTKEFVAKYQETYEQDTPNRVAFEGYISAIVFVEGLRRAGEDLTREGFITAIEKIKDLDIGVGDKISYGQFDHQGLDKVYYSIVRNSEEVALTDWAEQAAK</sequence>
<name>A0A0F9LJV0_9ZZZZ</name>
<gene>
    <name evidence="5" type="ORF">LCGC14_1500740</name>
</gene>
<accession>A0A0F9LJV0</accession>
<dbReference type="PANTHER" id="PTHR47235">
    <property type="entry name" value="BLR6548 PROTEIN"/>
    <property type="match status" value="1"/>
</dbReference>
<protein>
    <recommendedName>
        <fullName evidence="4">Leucine-binding protein domain-containing protein</fullName>
    </recommendedName>
</protein>
<reference evidence="5" key="1">
    <citation type="journal article" date="2015" name="Nature">
        <title>Complex archaea that bridge the gap between prokaryotes and eukaryotes.</title>
        <authorList>
            <person name="Spang A."/>
            <person name="Saw J.H."/>
            <person name="Jorgensen S.L."/>
            <person name="Zaremba-Niedzwiedzka K."/>
            <person name="Martijn J."/>
            <person name="Lind A.E."/>
            <person name="van Eijk R."/>
            <person name="Schleper C."/>
            <person name="Guy L."/>
            <person name="Ettema T.J."/>
        </authorList>
    </citation>
    <scope>NUCLEOTIDE SEQUENCE</scope>
</reference>
<keyword evidence="3" id="KW-0029">Amino-acid transport</keyword>
<dbReference type="PANTHER" id="PTHR47235:SF1">
    <property type="entry name" value="BLR6548 PROTEIN"/>
    <property type="match status" value="1"/>
</dbReference>
<keyword evidence="2" id="KW-0732">Signal</keyword>
<dbReference type="InterPro" id="IPR000709">
    <property type="entry name" value="Leu_Ile_Val-bd"/>
</dbReference>
<dbReference type="CDD" id="cd19978">
    <property type="entry name" value="PBP1_ABC_ligand_binding-like"/>
    <property type="match status" value="1"/>
</dbReference>
<evidence type="ECO:0000313" key="5">
    <source>
        <dbReference type="EMBL" id="KKM64500.1"/>
    </source>
</evidence>
<evidence type="ECO:0000256" key="3">
    <source>
        <dbReference type="ARBA" id="ARBA00022970"/>
    </source>
</evidence>
<evidence type="ECO:0000259" key="4">
    <source>
        <dbReference type="Pfam" id="PF13458"/>
    </source>
</evidence>
<dbReference type="InterPro" id="IPR028082">
    <property type="entry name" value="Peripla_BP_I"/>
</dbReference>
<comment type="caution">
    <text evidence="5">The sequence shown here is derived from an EMBL/GenBank/DDBJ whole genome shotgun (WGS) entry which is preliminary data.</text>
</comment>
<keyword evidence="1" id="KW-0813">Transport</keyword>
<dbReference type="SUPFAM" id="SSF53822">
    <property type="entry name" value="Periplasmic binding protein-like I"/>
    <property type="match status" value="1"/>
</dbReference>
<dbReference type="PRINTS" id="PR00337">
    <property type="entry name" value="LEUILEVALBP"/>
</dbReference>
<dbReference type="AlphaFoldDB" id="A0A0F9LJV0"/>
<dbReference type="GO" id="GO:0006865">
    <property type="term" value="P:amino acid transport"/>
    <property type="evidence" value="ECO:0007669"/>
    <property type="project" value="UniProtKB-KW"/>
</dbReference>
<evidence type="ECO:0000256" key="2">
    <source>
        <dbReference type="ARBA" id="ARBA00022729"/>
    </source>
</evidence>
<dbReference type="EMBL" id="LAZR01010887">
    <property type="protein sequence ID" value="KKM64500.1"/>
    <property type="molecule type" value="Genomic_DNA"/>
</dbReference>
<dbReference type="InterPro" id="IPR028081">
    <property type="entry name" value="Leu-bd"/>
</dbReference>
<proteinExistence type="predicted"/>
<organism evidence="5">
    <name type="scientific">marine sediment metagenome</name>
    <dbReference type="NCBI Taxonomy" id="412755"/>
    <lineage>
        <taxon>unclassified sequences</taxon>
        <taxon>metagenomes</taxon>
        <taxon>ecological metagenomes</taxon>
    </lineage>
</organism>
<dbReference type="Gene3D" id="3.40.50.2300">
    <property type="match status" value="2"/>
</dbReference>